<name>A0A210PCD8_9LACO</name>
<dbReference type="GO" id="GO:0008999">
    <property type="term" value="F:protein-N-terminal-alanine acetyltransferase activity"/>
    <property type="evidence" value="ECO:0007669"/>
    <property type="project" value="TreeGrafter"/>
</dbReference>
<dbReference type="PROSITE" id="PS51186">
    <property type="entry name" value="GNAT"/>
    <property type="match status" value="1"/>
</dbReference>
<dbReference type="PANTHER" id="PTHR43441">
    <property type="entry name" value="RIBOSOMAL-PROTEIN-SERINE ACETYLTRANSFERASE"/>
    <property type="match status" value="1"/>
</dbReference>
<reference evidence="2 3" key="1">
    <citation type="submission" date="2017-03" db="EMBL/GenBank/DDBJ databases">
        <title>Genome sequence of Lactobacillus kimchii KACC 12383.</title>
        <authorList>
            <person name="Chun J."/>
        </authorList>
    </citation>
    <scope>NUCLEOTIDE SEQUENCE [LARGE SCALE GENOMIC DNA]</scope>
    <source>
        <strain evidence="2 3">KACC 12383</strain>
    </source>
</reference>
<sequence length="180" mass="20684">MMLSCKVSDEIKLTVPRPKIDGPKLFKLLDGQREYFEYYLPWLKLTKVANDEVEFLQMTNRHMGMNDSLNLVIWYQNEIAGMISFNHFDHLRASADIGYWLGKKFQGRGIVTRAVQCFANLGFEDYGLNRVIIQAAVDNEASNAVAKRAGFILEGTLRQNELLDDGFHDENLYSLLKEDL</sequence>
<evidence type="ECO:0000259" key="1">
    <source>
        <dbReference type="PROSITE" id="PS51186"/>
    </source>
</evidence>
<feature type="domain" description="N-acetyltransferase" evidence="1">
    <location>
        <begin position="26"/>
        <end position="178"/>
    </location>
</feature>
<dbReference type="RefSeq" id="WP_256970464.1">
    <property type="nucleotide sequence ID" value="NZ_MXAL01000001.1"/>
</dbReference>
<dbReference type="InterPro" id="IPR000182">
    <property type="entry name" value="GNAT_dom"/>
</dbReference>
<proteinExistence type="predicted"/>
<dbReference type="AlphaFoldDB" id="A0A210PCD8"/>
<dbReference type="Pfam" id="PF13302">
    <property type="entry name" value="Acetyltransf_3"/>
    <property type="match status" value="1"/>
</dbReference>
<gene>
    <name evidence="2" type="primary">rimL</name>
    <name evidence="2" type="ORF">LKACC12383_00056</name>
</gene>
<dbReference type="InterPro" id="IPR016181">
    <property type="entry name" value="Acyl_CoA_acyltransferase"/>
</dbReference>
<dbReference type="GO" id="GO:1990189">
    <property type="term" value="F:protein N-terminal-serine acetyltransferase activity"/>
    <property type="evidence" value="ECO:0007669"/>
    <property type="project" value="TreeGrafter"/>
</dbReference>
<protein>
    <submittedName>
        <fullName evidence="2">Ribosomal-protein-serine acetyltransferase</fullName>
        <ecNumber evidence="2">2.3.1.-</ecNumber>
    </submittedName>
</protein>
<dbReference type="Gene3D" id="3.40.630.30">
    <property type="match status" value="1"/>
</dbReference>
<dbReference type="SUPFAM" id="SSF55729">
    <property type="entry name" value="Acyl-CoA N-acyltransferases (Nat)"/>
    <property type="match status" value="1"/>
</dbReference>
<dbReference type="EC" id="2.3.1.-" evidence="2"/>
<evidence type="ECO:0000313" key="2">
    <source>
        <dbReference type="EMBL" id="OWF34143.1"/>
    </source>
</evidence>
<dbReference type="Proteomes" id="UP000196649">
    <property type="component" value="Unassembled WGS sequence"/>
</dbReference>
<keyword evidence="2" id="KW-0808">Transferase</keyword>
<evidence type="ECO:0000313" key="3">
    <source>
        <dbReference type="Proteomes" id="UP000196649"/>
    </source>
</evidence>
<dbReference type="InterPro" id="IPR051908">
    <property type="entry name" value="Ribosomal_N-acetyltransferase"/>
</dbReference>
<keyword evidence="2" id="KW-0012">Acyltransferase</keyword>
<organism evidence="2 3">
    <name type="scientific">Companilactobacillus kimchii</name>
    <dbReference type="NCBI Taxonomy" id="2801452"/>
    <lineage>
        <taxon>Bacteria</taxon>
        <taxon>Bacillati</taxon>
        <taxon>Bacillota</taxon>
        <taxon>Bacilli</taxon>
        <taxon>Lactobacillales</taxon>
        <taxon>Lactobacillaceae</taxon>
        <taxon>Companilactobacillus</taxon>
    </lineage>
</organism>
<accession>A0A210PCD8</accession>
<dbReference type="PANTHER" id="PTHR43441:SF12">
    <property type="entry name" value="RIBOSOMAL N-ACETYLTRANSFERASE YDAF-RELATED"/>
    <property type="match status" value="1"/>
</dbReference>
<dbReference type="GO" id="GO:0005737">
    <property type="term" value="C:cytoplasm"/>
    <property type="evidence" value="ECO:0007669"/>
    <property type="project" value="TreeGrafter"/>
</dbReference>
<dbReference type="EMBL" id="MXAL01000001">
    <property type="protein sequence ID" value="OWF34143.1"/>
    <property type="molecule type" value="Genomic_DNA"/>
</dbReference>
<comment type="caution">
    <text evidence="2">The sequence shown here is derived from an EMBL/GenBank/DDBJ whole genome shotgun (WGS) entry which is preliminary data.</text>
</comment>